<comment type="caution">
    <text evidence="1">The sequence shown here is derived from an EMBL/GenBank/DDBJ whole genome shotgun (WGS) entry which is preliminary data.</text>
</comment>
<proteinExistence type="predicted"/>
<dbReference type="Proteomes" id="UP000095003">
    <property type="component" value="Unassembled WGS sequence"/>
</dbReference>
<organism evidence="1 2">
    <name type="scientific">Eisenbergiella tayi</name>
    <dbReference type="NCBI Taxonomy" id="1432052"/>
    <lineage>
        <taxon>Bacteria</taxon>
        <taxon>Bacillati</taxon>
        <taxon>Bacillota</taxon>
        <taxon>Clostridia</taxon>
        <taxon>Lachnospirales</taxon>
        <taxon>Lachnospiraceae</taxon>
        <taxon>Eisenbergiella</taxon>
    </lineage>
</organism>
<dbReference type="EMBL" id="MCGI01000001">
    <property type="protein sequence ID" value="ODM13089.1"/>
    <property type="molecule type" value="Genomic_DNA"/>
</dbReference>
<reference evidence="1 2" key="1">
    <citation type="submission" date="2016-07" db="EMBL/GenBank/DDBJ databases">
        <title>Characterization of isolates of Eisenbergiella tayi derived from blood cultures, using whole genome sequencing.</title>
        <authorList>
            <person name="Burdz T."/>
            <person name="Wiebe D."/>
            <person name="Huynh C."/>
            <person name="Bernard K."/>
        </authorList>
    </citation>
    <scope>NUCLEOTIDE SEQUENCE [LARGE SCALE GENOMIC DNA]</scope>
    <source>
        <strain evidence="1 2">NML 120489</strain>
    </source>
</reference>
<dbReference type="AlphaFoldDB" id="A0A1E3AWP4"/>
<evidence type="ECO:0000313" key="1">
    <source>
        <dbReference type="EMBL" id="ODM13089.1"/>
    </source>
</evidence>
<name>A0A1E3AWP4_9FIRM</name>
<protein>
    <submittedName>
        <fullName evidence="1">Uncharacterized protein</fullName>
    </submittedName>
</protein>
<gene>
    <name evidence="1" type="ORF">BEH84_00804</name>
</gene>
<accession>A0A1E3AWP4</accession>
<sequence>MRTVFAQNRFFPETKWEKPVLLYEKDDLMYFVCVK</sequence>
<evidence type="ECO:0000313" key="2">
    <source>
        <dbReference type="Proteomes" id="UP000095003"/>
    </source>
</evidence>